<dbReference type="GO" id="GO:0005886">
    <property type="term" value="C:plasma membrane"/>
    <property type="evidence" value="ECO:0007669"/>
    <property type="project" value="TreeGrafter"/>
</dbReference>
<keyword evidence="4" id="KW-0808">Transferase</keyword>
<dbReference type="AlphaFoldDB" id="A0A4R2PEK1"/>
<feature type="compositionally biased region" description="Basic and acidic residues" evidence="3">
    <location>
        <begin position="1"/>
        <end position="25"/>
    </location>
</feature>
<dbReference type="EMBL" id="SLXO01000008">
    <property type="protein sequence ID" value="TCP32914.1"/>
    <property type="molecule type" value="Genomic_DNA"/>
</dbReference>
<dbReference type="InterPro" id="IPR005702">
    <property type="entry name" value="Wzc-like_C"/>
</dbReference>
<dbReference type="PANTHER" id="PTHR32309:SF13">
    <property type="entry name" value="FERRIC ENTEROBACTIN TRANSPORT PROTEIN FEPE"/>
    <property type="match status" value="1"/>
</dbReference>
<keyword evidence="5" id="KW-1185">Reference proteome</keyword>
<sequence>MSDLSKDRPSLIERAAQRLEQERGPDAAAALRTRGDAVAAEPAAGGHADDPDGQSERVHIDLQRLDERGFITPSQMRGRLAQEVRVIKRSVVQVAQNPDIGRSNLIMISSANPREGKSFLAINLAISLACEVDYHVLLIDADFSRPRVFHHLGLEPRTGLMDFLRDRSLNVSDIMLRTDMGKLSLIGPGRHHQLSTELLASDRMAQFAEELSTRYPDRLIIFDAPPLLACTEPSVLAENIGQVAFVVEADKTTRPTVRRALNMLPSTCWVSLVLNKCRVKTVVDYYGDYGYPRS</sequence>
<dbReference type="InterPro" id="IPR050445">
    <property type="entry name" value="Bact_polysacc_biosynth/exp"/>
</dbReference>
<dbReference type="CDD" id="cd05387">
    <property type="entry name" value="BY-kinase"/>
    <property type="match status" value="1"/>
</dbReference>
<dbReference type="InParanoid" id="A0A4R2PEK1"/>
<dbReference type="RefSeq" id="WP_132708852.1">
    <property type="nucleotide sequence ID" value="NZ_JACIGF010000008.1"/>
</dbReference>
<evidence type="ECO:0000256" key="1">
    <source>
        <dbReference type="ARBA" id="ARBA00022741"/>
    </source>
</evidence>
<evidence type="ECO:0000256" key="3">
    <source>
        <dbReference type="SAM" id="MobiDB-lite"/>
    </source>
</evidence>
<protein>
    <submittedName>
        <fullName evidence="4">Exopolysaccharide/PEP-CTERM locus tyrosine autokinase</fullName>
    </submittedName>
</protein>
<reference evidence="4 5" key="1">
    <citation type="submission" date="2019-03" db="EMBL/GenBank/DDBJ databases">
        <title>Genomic Encyclopedia of Type Strains, Phase IV (KMG-IV): sequencing the most valuable type-strain genomes for metagenomic binning, comparative biology and taxonomic classification.</title>
        <authorList>
            <person name="Goeker M."/>
        </authorList>
    </citation>
    <scope>NUCLEOTIDE SEQUENCE [LARGE SCALE GENOMIC DNA]</scope>
    <source>
        <strain evidence="4 5">DSM 2132</strain>
    </source>
</reference>
<dbReference type="NCBIfam" id="TIGR03018">
    <property type="entry name" value="pepcterm_TyrKin"/>
    <property type="match status" value="1"/>
</dbReference>
<dbReference type="SUPFAM" id="SSF52540">
    <property type="entry name" value="P-loop containing nucleoside triphosphate hydrolases"/>
    <property type="match status" value="1"/>
</dbReference>
<dbReference type="OrthoDB" id="9775724at2"/>
<gene>
    <name evidence="4" type="ORF">EV659_10813</name>
</gene>
<dbReference type="InterPro" id="IPR027417">
    <property type="entry name" value="P-loop_NTPase"/>
</dbReference>
<dbReference type="Gene3D" id="3.40.50.300">
    <property type="entry name" value="P-loop containing nucleotide triphosphate hydrolases"/>
    <property type="match status" value="1"/>
</dbReference>
<proteinExistence type="predicted"/>
<evidence type="ECO:0000313" key="4">
    <source>
        <dbReference type="EMBL" id="TCP32914.1"/>
    </source>
</evidence>
<evidence type="ECO:0000313" key="5">
    <source>
        <dbReference type="Proteomes" id="UP000295399"/>
    </source>
</evidence>
<name>A0A4R2PEK1_RHOSA</name>
<feature type="region of interest" description="Disordered" evidence="3">
    <location>
        <begin position="1"/>
        <end position="55"/>
    </location>
</feature>
<accession>A0A4R2PEK1</accession>
<dbReference type="PANTHER" id="PTHR32309">
    <property type="entry name" value="TYROSINE-PROTEIN KINASE"/>
    <property type="match status" value="1"/>
</dbReference>
<organism evidence="4 5">
    <name type="scientific">Rhodothalassium salexigens DSM 2132</name>
    <dbReference type="NCBI Taxonomy" id="1188247"/>
    <lineage>
        <taxon>Bacteria</taxon>
        <taxon>Pseudomonadati</taxon>
        <taxon>Pseudomonadota</taxon>
        <taxon>Alphaproteobacteria</taxon>
        <taxon>Rhodothalassiales</taxon>
        <taxon>Rhodothalassiaceae</taxon>
        <taxon>Rhodothalassium</taxon>
    </lineage>
</organism>
<evidence type="ECO:0000256" key="2">
    <source>
        <dbReference type="ARBA" id="ARBA00022840"/>
    </source>
</evidence>
<dbReference type="GO" id="GO:0004713">
    <property type="term" value="F:protein tyrosine kinase activity"/>
    <property type="evidence" value="ECO:0007669"/>
    <property type="project" value="TreeGrafter"/>
</dbReference>
<keyword evidence="1" id="KW-0547">Nucleotide-binding</keyword>
<keyword evidence="4" id="KW-0418">Kinase</keyword>
<feature type="compositionally biased region" description="Low complexity" evidence="3">
    <location>
        <begin position="36"/>
        <end position="46"/>
    </location>
</feature>
<comment type="caution">
    <text evidence="4">The sequence shown here is derived from an EMBL/GenBank/DDBJ whole genome shotgun (WGS) entry which is preliminary data.</text>
</comment>
<keyword evidence="2" id="KW-0067">ATP-binding</keyword>
<dbReference type="Proteomes" id="UP000295399">
    <property type="component" value="Unassembled WGS sequence"/>
</dbReference>